<feature type="repeat" description="ANK" evidence="3">
    <location>
        <begin position="58"/>
        <end position="85"/>
    </location>
</feature>
<sequence length="532" mass="58148">MATAEGAEGVETEKTPAERLFEAARDGDVAALDALLPDATAEQLHEQHEYENEFGVRTKATPLFAAAWDGHDAIVRRLISAGADVARGCELGLTPLMAAAAMNRYACAVALLEAGADVNQEVNLDTVNGLRALHVAVHIYCSPEFVRLLLSHGADVDTVAREPTNERTPLGLAFDNEYPPSMADADSRKRHFLTKHAIAFMLLRAGADVSHMFEERPHLATDEHPHPSEKTLPLVNRLPTDRHRTYVEAVHAAGGFAAYAMNRQCQLLTIKLLARGHGCLNLPEALIPTIVSFWDKPWFCTLAKSAGGSRAVGDIVQQALNAKRVFVFGELLAEPNVRALKSTDQANQLRLLEIFAYGTYSDYKKEASSLPPLTPPQKTKLRQLSLVSLARKASVVPYDAIGEALEVTEQRDLEDLVIETVYAGLVAGKMDQMAREFKVQRASGRDVKPDDVAAMADALTDWADRADAVAEQLEENKVQAKALRDARKGDAAALQAKIEDIKNSLQQDDAAMDIDRPKRRAKRSRAPFKGGI</sequence>
<keyword evidence="2" id="KW-0736">Signalosome</keyword>
<reference evidence="6" key="1">
    <citation type="submission" date="2021-11" db="EMBL/GenBank/DDBJ databases">
        <authorList>
            <consortium name="Genoscope - CEA"/>
            <person name="William W."/>
        </authorList>
    </citation>
    <scope>NUCLEOTIDE SEQUENCE</scope>
</reference>
<dbReference type="SMART" id="SM00088">
    <property type="entry name" value="PINT"/>
    <property type="match status" value="1"/>
</dbReference>
<dbReference type="Pfam" id="PF00023">
    <property type="entry name" value="Ank"/>
    <property type="match status" value="1"/>
</dbReference>
<dbReference type="EMBL" id="CAKKNE010000006">
    <property type="protein sequence ID" value="CAH0380019.1"/>
    <property type="molecule type" value="Genomic_DNA"/>
</dbReference>
<proteinExistence type="inferred from homology"/>
<evidence type="ECO:0000256" key="2">
    <source>
        <dbReference type="ARBA" id="ARBA00022790"/>
    </source>
</evidence>
<feature type="region of interest" description="Disordered" evidence="4">
    <location>
        <begin position="508"/>
        <end position="532"/>
    </location>
</feature>
<dbReference type="GO" id="GO:0008180">
    <property type="term" value="C:COP9 signalosome"/>
    <property type="evidence" value="ECO:0007669"/>
    <property type="project" value="UniProtKB-KW"/>
</dbReference>
<dbReference type="InterPro" id="IPR002110">
    <property type="entry name" value="Ankyrin_rpt"/>
</dbReference>
<evidence type="ECO:0000256" key="3">
    <source>
        <dbReference type="PROSITE-ProRule" id="PRU00023"/>
    </source>
</evidence>
<dbReference type="Gene3D" id="1.25.40.20">
    <property type="entry name" value="Ankyrin repeat-containing domain"/>
    <property type="match status" value="2"/>
</dbReference>
<evidence type="ECO:0000313" key="6">
    <source>
        <dbReference type="EMBL" id="CAH0380019.1"/>
    </source>
</evidence>
<organism evidence="6 7">
    <name type="scientific">Pelagomonas calceolata</name>
    <dbReference type="NCBI Taxonomy" id="35677"/>
    <lineage>
        <taxon>Eukaryota</taxon>
        <taxon>Sar</taxon>
        <taxon>Stramenopiles</taxon>
        <taxon>Ochrophyta</taxon>
        <taxon>Pelagophyceae</taxon>
        <taxon>Pelagomonadales</taxon>
        <taxon>Pelagomonadaceae</taxon>
        <taxon>Pelagomonas</taxon>
    </lineage>
</organism>
<dbReference type="PROSITE" id="PS50088">
    <property type="entry name" value="ANK_REPEAT"/>
    <property type="match status" value="3"/>
</dbReference>
<feature type="domain" description="PCI" evidence="5">
    <location>
        <begin position="268"/>
        <end position="444"/>
    </location>
</feature>
<evidence type="ECO:0000256" key="4">
    <source>
        <dbReference type="SAM" id="MobiDB-lite"/>
    </source>
</evidence>
<evidence type="ECO:0000259" key="5">
    <source>
        <dbReference type="PROSITE" id="PS50250"/>
    </source>
</evidence>
<dbReference type="PANTHER" id="PTHR15350">
    <property type="entry name" value="COP9 SIGNALOSOME COMPLEX SUBUNIT 7/DENDRITIC CELL PROTEIN GA17"/>
    <property type="match status" value="1"/>
</dbReference>
<dbReference type="Pfam" id="PF22061">
    <property type="entry name" value="CSN7_HB_subdom"/>
    <property type="match status" value="1"/>
</dbReference>
<dbReference type="PROSITE" id="PS50297">
    <property type="entry name" value="ANK_REP_REGION"/>
    <property type="match status" value="3"/>
</dbReference>
<name>A0A8J2SY68_9STRA</name>
<feature type="compositionally biased region" description="Basic residues" evidence="4">
    <location>
        <begin position="517"/>
        <end position="526"/>
    </location>
</feature>
<dbReference type="PROSITE" id="PS50250">
    <property type="entry name" value="PCI"/>
    <property type="match status" value="1"/>
</dbReference>
<dbReference type="InterPro" id="IPR045237">
    <property type="entry name" value="COPS7/eIF3m"/>
</dbReference>
<dbReference type="Pfam" id="PF01399">
    <property type="entry name" value="PCI"/>
    <property type="match status" value="1"/>
</dbReference>
<dbReference type="InterPro" id="IPR036770">
    <property type="entry name" value="Ankyrin_rpt-contain_sf"/>
</dbReference>
<dbReference type="OrthoDB" id="10265275at2759"/>
<protein>
    <recommendedName>
        <fullName evidence="5">PCI domain-containing protein</fullName>
    </recommendedName>
</protein>
<dbReference type="AlphaFoldDB" id="A0A8J2SY68"/>
<dbReference type="PANTHER" id="PTHR15350:SF5">
    <property type="entry name" value="COP9 SIGNALOSOME COMPLEX SUBUNIT 7"/>
    <property type="match status" value="1"/>
</dbReference>
<accession>A0A8J2SY68</accession>
<feature type="repeat" description="ANK" evidence="3">
    <location>
        <begin position="91"/>
        <end position="123"/>
    </location>
</feature>
<dbReference type="InterPro" id="IPR000717">
    <property type="entry name" value="PCI_dom"/>
</dbReference>
<comment type="caution">
    <text evidence="6">The sequence shown here is derived from an EMBL/GenBank/DDBJ whole genome shotgun (WGS) entry which is preliminary data.</text>
</comment>
<dbReference type="Proteomes" id="UP000789595">
    <property type="component" value="Unassembled WGS sequence"/>
</dbReference>
<evidence type="ECO:0000256" key="1">
    <source>
        <dbReference type="ARBA" id="ARBA00008482"/>
    </source>
</evidence>
<comment type="similarity">
    <text evidence="1">Belongs to the CSN7/EIF3M family. CSN7 subfamily.</text>
</comment>
<dbReference type="SUPFAM" id="SSF48403">
    <property type="entry name" value="Ankyrin repeat"/>
    <property type="match status" value="1"/>
</dbReference>
<evidence type="ECO:0000313" key="7">
    <source>
        <dbReference type="Proteomes" id="UP000789595"/>
    </source>
</evidence>
<keyword evidence="7" id="KW-1185">Reference proteome</keyword>
<dbReference type="Pfam" id="PF12796">
    <property type="entry name" value="Ank_2"/>
    <property type="match status" value="1"/>
</dbReference>
<dbReference type="SMART" id="SM00248">
    <property type="entry name" value="ANK"/>
    <property type="match status" value="4"/>
</dbReference>
<gene>
    <name evidence="6" type="ORF">PECAL_6P16550</name>
</gene>
<keyword evidence="3" id="KW-0040">ANK repeat</keyword>
<feature type="repeat" description="ANK" evidence="3">
    <location>
        <begin position="128"/>
        <end position="161"/>
    </location>
</feature>